<dbReference type="SUPFAM" id="SSF51735">
    <property type="entry name" value="NAD(P)-binding Rossmann-fold domains"/>
    <property type="match status" value="1"/>
</dbReference>
<gene>
    <name evidence="1" type="ORF">SAMN04487935_0864</name>
</gene>
<dbReference type="RefSeq" id="WP_091392109.1">
    <property type="nucleotide sequence ID" value="NZ_BKAI01000002.1"/>
</dbReference>
<organism evidence="1 2">
    <name type="scientific">Flavobacterium noncentrifugens</name>
    <dbReference type="NCBI Taxonomy" id="1128970"/>
    <lineage>
        <taxon>Bacteria</taxon>
        <taxon>Pseudomonadati</taxon>
        <taxon>Bacteroidota</taxon>
        <taxon>Flavobacteriia</taxon>
        <taxon>Flavobacteriales</taxon>
        <taxon>Flavobacteriaceae</taxon>
        <taxon>Flavobacterium</taxon>
    </lineage>
</organism>
<dbReference type="Gene3D" id="3.40.50.720">
    <property type="entry name" value="NAD(P)-binding Rossmann-like Domain"/>
    <property type="match status" value="1"/>
</dbReference>
<dbReference type="InterPro" id="IPR036291">
    <property type="entry name" value="NAD(P)-bd_dom_sf"/>
</dbReference>
<dbReference type="EMBL" id="FNEZ01000001">
    <property type="protein sequence ID" value="SDJ37612.1"/>
    <property type="molecule type" value="Genomic_DNA"/>
</dbReference>
<dbReference type="OrthoDB" id="751203at2"/>
<dbReference type="GO" id="GO:0005737">
    <property type="term" value="C:cytoplasm"/>
    <property type="evidence" value="ECO:0007669"/>
    <property type="project" value="TreeGrafter"/>
</dbReference>
<keyword evidence="2" id="KW-1185">Reference proteome</keyword>
<evidence type="ECO:0000313" key="2">
    <source>
        <dbReference type="Proteomes" id="UP000199580"/>
    </source>
</evidence>
<proteinExistence type="predicted"/>
<protein>
    <submittedName>
        <fullName evidence="1">Nucleoside-diphosphate-sugar epimerase</fullName>
    </submittedName>
</protein>
<sequence length="266" mass="30042">MTKISILGCGWLGFPLAKALISKNFEVYGSTTSESQLALLQNFGIEPFLISVSESGISGNVSDFLNSNILIVDIPPKLRGLEKENFVSKIQNLIYRIESSTIQKVLFISSTSVYADENAIITEEKIPNPDTESGRQLYESEQLLQKNKNFKTTILRFGGLIGDDRHPIKFLAGRENLENPDGPINLIHQKDCIGIILKIIKNEIWNETFNAATPFHPTRENYYTEKAKSENLPEPKFNHEKISVGKTIDSQKLQEILSYDFTFKKL</sequence>
<reference evidence="1 2" key="1">
    <citation type="submission" date="2016-10" db="EMBL/GenBank/DDBJ databases">
        <authorList>
            <person name="de Groot N.N."/>
        </authorList>
    </citation>
    <scope>NUCLEOTIDE SEQUENCE [LARGE SCALE GENOMIC DNA]</scope>
    <source>
        <strain evidence="1 2">CGMCC 1.10076</strain>
    </source>
</reference>
<dbReference type="PANTHER" id="PTHR48079">
    <property type="entry name" value="PROTEIN YEEZ"/>
    <property type="match status" value="1"/>
</dbReference>
<dbReference type="CDD" id="cd05266">
    <property type="entry name" value="SDR_a4"/>
    <property type="match status" value="1"/>
</dbReference>
<accession>A0A1G8T7T6</accession>
<name>A0A1G8T7T6_9FLAO</name>
<dbReference type="Proteomes" id="UP000199580">
    <property type="component" value="Unassembled WGS sequence"/>
</dbReference>
<dbReference type="PANTHER" id="PTHR48079:SF6">
    <property type="entry name" value="NAD(P)-BINDING DOMAIN-CONTAINING PROTEIN-RELATED"/>
    <property type="match status" value="1"/>
</dbReference>
<dbReference type="AlphaFoldDB" id="A0A1G8T7T6"/>
<dbReference type="GO" id="GO:0004029">
    <property type="term" value="F:aldehyde dehydrogenase (NAD+) activity"/>
    <property type="evidence" value="ECO:0007669"/>
    <property type="project" value="TreeGrafter"/>
</dbReference>
<dbReference type="InterPro" id="IPR051783">
    <property type="entry name" value="NAD(P)-dependent_oxidoreduct"/>
</dbReference>
<dbReference type="STRING" id="1128970.SAMN04487935_0864"/>
<evidence type="ECO:0000313" key="1">
    <source>
        <dbReference type="EMBL" id="SDJ37612.1"/>
    </source>
</evidence>